<evidence type="ECO:0000313" key="11">
    <source>
        <dbReference type="Ensembl" id="ENSAMXP00000014614.2"/>
    </source>
</evidence>
<evidence type="ECO:0000256" key="6">
    <source>
        <dbReference type="PROSITE-ProRule" id="PRU00024"/>
    </source>
</evidence>
<dbReference type="eggNOG" id="KOG2177">
    <property type="taxonomic scope" value="Eukaryota"/>
</dbReference>
<dbReference type="Ensembl" id="ENSAMXT00000014614.2">
    <property type="protein sequence ID" value="ENSAMXP00000014614.2"/>
    <property type="gene ID" value="ENSAMXG00000014188.2"/>
</dbReference>
<dbReference type="GO" id="GO:0045087">
    <property type="term" value="P:innate immune response"/>
    <property type="evidence" value="ECO:0007669"/>
    <property type="project" value="UniProtKB-KW"/>
</dbReference>
<keyword evidence="4" id="KW-0862">Zinc</keyword>
<evidence type="ECO:0000256" key="1">
    <source>
        <dbReference type="ARBA" id="ARBA00022588"/>
    </source>
</evidence>
<reference evidence="11" key="4">
    <citation type="submission" date="2025-09" db="UniProtKB">
        <authorList>
            <consortium name="Ensembl"/>
        </authorList>
    </citation>
    <scope>IDENTIFICATION</scope>
</reference>
<dbReference type="CDD" id="cd19769">
    <property type="entry name" value="Bbox2_TRIM16-like"/>
    <property type="match status" value="1"/>
</dbReference>
<evidence type="ECO:0000259" key="8">
    <source>
        <dbReference type="PROSITE" id="PS50089"/>
    </source>
</evidence>
<keyword evidence="7" id="KW-0175">Coiled coil</keyword>
<dbReference type="SMART" id="SM00589">
    <property type="entry name" value="PRY"/>
    <property type="match status" value="1"/>
</dbReference>
<dbReference type="PROSITE" id="PS50089">
    <property type="entry name" value="ZF_RING_2"/>
    <property type="match status" value="1"/>
</dbReference>
<evidence type="ECO:0000259" key="9">
    <source>
        <dbReference type="PROSITE" id="PS50119"/>
    </source>
</evidence>
<dbReference type="InterPro" id="IPR001870">
    <property type="entry name" value="B30.2/SPRY"/>
</dbReference>
<evidence type="ECO:0000256" key="2">
    <source>
        <dbReference type="ARBA" id="ARBA00022723"/>
    </source>
</evidence>
<dbReference type="InterPro" id="IPR013320">
    <property type="entry name" value="ConA-like_dom_sf"/>
</dbReference>
<keyword evidence="3 6" id="KW-0863">Zinc-finger</keyword>
<dbReference type="PRINTS" id="PR01407">
    <property type="entry name" value="BUTYPHLNCDUF"/>
</dbReference>
<dbReference type="PROSITE" id="PS50188">
    <property type="entry name" value="B302_SPRY"/>
    <property type="match status" value="1"/>
</dbReference>
<organism evidence="11 12">
    <name type="scientific">Astyanax mexicanus</name>
    <name type="common">Blind cave fish</name>
    <name type="synonym">Astyanax fasciatus mexicanus</name>
    <dbReference type="NCBI Taxonomy" id="7994"/>
    <lineage>
        <taxon>Eukaryota</taxon>
        <taxon>Metazoa</taxon>
        <taxon>Chordata</taxon>
        <taxon>Craniata</taxon>
        <taxon>Vertebrata</taxon>
        <taxon>Euteleostomi</taxon>
        <taxon>Actinopterygii</taxon>
        <taxon>Neopterygii</taxon>
        <taxon>Teleostei</taxon>
        <taxon>Ostariophysi</taxon>
        <taxon>Characiformes</taxon>
        <taxon>Characoidei</taxon>
        <taxon>Acestrorhamphidae</taxon>
        <taxon>Acestrorhamphinae</taxon>
        <taxon>Astyanax</taxon>
    </lineage>
</organism>
<evidence type="ECO:0000256" key="3">
    <source>
        <dbReference type="ARBA" id="ARBA00022771"/>
    </source>
</evidence>
<dbReference type="InterPro" id="IPR001841">
    <property type="entry name" value="Znf_RING"/>
</dbReference>
<sequence length="553" mass="63510">MAKVSILDQDRFICSVCLDLLKDPVTINCGHSYCMVCINGHWDQEDQRGLYSCPQCRETFTPRPVLRRNNMLAEVVEKLKKTEVRAASPAHCYAGAGDVECDFCTGRKLKAIKSCLMCLVSLCETHLKPHYDVAALKKHKLVKASTRLQEKICSQHDKLIEIYCRTDQRCICYLCMLDDHKGHETVPAATGRTEKQSQLMEKKGLFQQKIQDKEKALQELKQAVKSLKVSAQSAVEDSERIFTELIRSIEKKRSEVTELIRDQEKTELSAAEELLEQLEQEITDLKRRNTELEQLSHTEDHIHFLQSFQTLSVSAESDQSPNISVHQHLSFDEVIRSVSDLKQQLEKLCEEKISRMSPHVQILLPEPKTREDFLQYFSRLTLDPNTVNCQLSLSEKNRVVICSQNVQKYHYHPERFDYWCQVLSKESVSGRCYWEVEWSSEGGSVHISVAYKDISRKEWHNDSGFGHNNHSWSLQTTSPLSFWHNNTETKLSAPPSSRIGVYVDHSAGTLSFYSVSDTMTLLHTVHTTFTQPLYAGFYLLFPYYNSTVTLSNP</sequence>
<feature type="domain" description="RING-type" evidence="8">
    <location>
        <begin position="14"/>
        <end position="57"/>
    </location>
</feature>
<dbReference type="InterPro" id="IPR051051">
    <property type="entry name" value="E3_ubiq-ligase_TRIM/RNF"/>
</dbReference>
<keyword evidence="5" id="KW-0391">Immunity</keyword>
<dbReference type="Gene3D" id="3.30.160.60">
    <property type="entry name" value="Classic Zinc Finger"/>
    <property type="match status" value="1"/>
</dbReference>
<dbReference type="PROSITE" id="PS50119">
    <property type="entry name" value="ZF_BBOX"/>
    <property type="match status" value="1"/>
</dbReference>
<dbReference type="Bgee" id="ENSAMXG00000014188">
    <property type="expression patterns" value="Expressed in zone of skin and 14 other cell types or tissues"/>
</dbReference>
<dbReference type="SUPFAM" id="SSF57845">
    <property type="entry name" value="B-box zinc-binding domain"/>
    <property type="match status" value="1"/>
</dbReference>
<feature type="domain" description="B30.2/SPRY" evidence="10">
    <location>
        <begin position="360"/>
        <end position="553"/>
    </location>
</feature>
<dbReference type="Proteomes" id="UP000018467">
    <property type="component" value="Unassembled WGS sequence"/>
</dbReference>
<accession>W5L452</accession>
<dbReference type="PANTHER" id="PTHR25465:SF5">
    <property type="entry name" value="E3 UBIQUITIN_ISG15 LIGASE TRIM25-RELATED"/>
    <property type="match status" value="1"/>
</dbReference>
<dbReference type="AlphaFoldDB" id="W5L452"/>
<dbReference type="Gene3D" id="3.30.40.10">
    <property type="entry name" value="Zinc/RING finger domain, C3HC4 (zinc finger)"/>
    <property type="match status" value="1"/>
</dbReference>
<dbReference type="GO" id="GO:0005737">
    <property type="term" value="C:cytoplasm"/>
    <property type="evidence" value="ECO:0007669"/>
    <property type="project" value="UniProtKB-ARBA"/>
</dbReference>
<dbReference type="PROSITE" id="PS00518">
    <property type="entry name" value="ZF_RING_1"/>
    <property type="match status" value="1"/>
</dbReference>
<dbReference type="Pfam" id="PF15227">
    <property type="entry name" value="zf-C3HC4_4"/>
    <property type="match status" value="1"/>
</dbReference>
<dbReference type="InParanoid" id="W5L452"/>
<feature type="domain" description="B box-type" evidence="9">
    <location>
        <begin position="148"/>
        <end position="188"/>
    </location>
</feature>
<dbReference type="Gene3D" id="4.10.830.40">
    <property type="match status" value="1"/>
</dbReference>
<dbReference type="Pfam" id="PF00643">
    <property type="entry name" value="zf-B_box"/>
    <property type="match status" value="1"/>
</dbReference>
<dbReference type="InterPro" id="IPR043136">
    <property type="entry name" value="B30.2/SPRY_sf"/>
</dbReference>
<dbReference type="InterPro" id="IPR013083">
    <property type="entry name" value="Znf_RING/FYVE/PHD"/>
</dbReference>
<reference evidence="12" key="1">
    <citation type="submission" date="2013-03" db="EMBL/GenBank/DDBJ databases">
        <authorList>
            <person name="Jeffery W."/>
            <person name="Warren W."/>
            <person name="Wilson R.K."/>
        </authorList>
    </citation>
    <scope>NUCLEOTIDE SEQUENCE</scope>
    <source>
        <strain evidence="12">female</strain>
    </source>
</reference>
<dbReference type="InterPro" id="IPR003879">
    <property type="entry name" value="Butyrophylin_SPRY"/>
</dbReference>
<dbReference type="SMART" id="SM00449">
    <property type="entry name" value="SPRY"/>
    <property type="match status" value="1"/>
</dbReference>
<dbReference type="GeneTree" id="ENSGT01150000286899"/>
<keyword evidence="2" id="KW-0479">Metal-binding</keyword>
<evidence type="ECO:0000256" key="5">
    <source>
        <dbReference type="ARBA" id="ARBA00022859"/>
    </source>
</evidence>
<dbReference type="CDD" id="cd19802">
    <property type="entry name" value="Bbox1_TRIM8-like"/>
    <property type="match status" value="1"/>
</dbReference>
<dbReference type="STRING" id="7994.ENSAMXP00000014614"/>
<dbReference type="Pfam" id="PF13765">
    <property type="entry name" value="PRY"/>
    <property type="match status" value="1"/>
</dbReference>
<dbReference type="SUPFAM" id="SSF49899">
    <property type="entry name" value="Concanavalin A-like lectins/glucanases"/>
    <property type="match status" value="1"/>
</dbReference>
<dbReference type="InterPro" id="IPR006574">
    <property type="entry name" value="PRY"/>
</dbReference>
<evidence type="ECO:0000256" key="4">
    <source>
        <dbReference type="ARBA" id="ARBA00022833"/>
    </source>
</evidence>
<dbReference type="InterPro" id="IPR017907">
    <property type="entry name" value="Znf_RING_CS"/>
</dbReference>
<dbReference type="SUPFAM" id="SSF57850">
    <property type="entry name" value="RING/U-box"/>
    <property type="match status" value="1"/>
</dbReference>
<reference evidence="11" key="3">
    <citation type="submission" date="2025-08" db="UniProtKB">
        <authorList>
            <consortium name="Ensembl"/>
        </authorList>
    </citation>
    <scope>IDENTIFICATION</scope>
</reference>
<evidence type="ECO:0008006" key="13">
    <source>
        <dbReference type="Google" id="ProtNLM"/>
    </source>
</evidence>
<keyword evidence="12" id="KW-1185">Reference proteome</keyword>
<dbReference type="HOGENOM" id="CLU_013137_0_2_1"/>
<feature type="coiled-coil region" evidence="7">
    <location>
        <begin position="203"/>
        <end position="295"/>
    </location>
</feature>
<dbReference type="SMART" id="SM00336">
    <property type="entry name" value="BBOX"/>
    <property type="match status" value="1"/>
</dbReference>
<evidence type="ECO:0000256" key="7">
    <source>
        <dbReference type="SAM" id="Coils"/>
    </source>
</evidence>
<dbReference type="CDD" id="cd16040">
    <property type="entry name" value="SPRY_PRY_SNTX"/>
    <property type="match status" value="1"/>
</dbReference>
<dbReference type="InterPro" id="IPR058030">
    <property type="entry name" value="TRIM8/14/16/25/29/45/65_CC"/>
</dbReference>
<dbReference type="PANTHER" id="PTHR25465">
    <property type="entry name" value="B-BOX DOMAIN CONTAINING"/>
    <property type="match status" value="1"/>
</dbReference>
<dbReference type="Pfam" id="PF25600">
    <property type="entry name" value="TRIM_CC"/>
    <property type="match status" value="1"/>
</dbReference>
<dbReference type="InterPro" id="IPR003877">
    <property type="entry name" value="SPRY_dom"/>
</dbReference>
<dbReference type="SMART" id="SM00184">
    <property type="entry name" value="RING"/>
    <property type="match status" value="1"/>
</dbReference>
<dbReference type="Gene3D" id="2.60.120.920">
    <property type="match status" value="1"/>
</dbReference>
<dbReference type="Pfam" id="PF00622">
    <property type="entry name" value="SPRY"/>
    <property type="match status" value="1"/>
</dbReference>
<protein>
    <recommendedName>
        <fullName evidence="13">Tripartite motif-containing protein 16-like</fullName>
    </recommendedName>
</protein>
<evidence type="ECO:0000313" key="12">
    <source>
        <dbReference type="Proteomes" id="UP000018467"/>
    </source>
</evidence>
<reference evidence="12" key="2">
    <citation type="journal article" date="2014" name="Nat. Commun.">
        <title>The cavefish genome reveals candidate genes for eye loss.</title>
        <authorList>
            <person name="McGaugh S.E."/>
            <person name="Gross J.B."/>
            <person name="Aken B."/>
            <person name="Blin M."/>
            <person name="Borowsky R."/>
            <person name="Chalopin D."/>
            <person name="Hinaux H."/>
            <person name="Jeffery W.R."/>
            <person name="Keene A."/>
            <person name="Ma L."/>
            <person name="Minx P."/>
            <person name="Murphy D."/>
            <person name="O'Quin K.E."/>
            <person name="Retaux S."/>
            <person name="Rohner N."/>
            <person name="Searle S.M."/>
            <person name="Stahl B.A."/>
            <person name="Tabin C."/>
            <person name="Volff J.N."/>
            <person name="Yoshizawa M."/>
            <person name="Warren W.C."/>
        </authorList>
    </citation>
    <scope>NUCLEOTIDE SEQUENCE [LARGE SCALE GENOMIC DNA]</scope>
    <source>
        <strain evidence="12">female</strain>
    </source>
</reference>
<dbReference type="InterPro" id="IPR000315">
    <property type="entry name" value="Znf_B-box"/>
</dbReference>
<evidence type="ECO:0000259" key="10">
    <source>
        <dbReference type="PROSITE" id="PS50188"/>
    </source>
</evidence>
<proteinExistence type="predicted"/>
<dbReference type="GO" id="GO:0008270">
    <property type="term" value="F:zinc ion binding"/>
    <property type="evidence" value="ECO:0007669"/>
    <property type="project" value="UniProtKB-KW"/>
</dbReference>
<name>W5L452_ASTMX</name>
<keyword evidence="1" id="KW-0399">Innate immunity</keyword>